<dbReference type="EMBL" id="CM003377">
    <property type="protein sequence ID" value="KOM46765.1"/>
    <property type="molecule type" value="Genomic_DNA"/>
</dbReference>
<dbReference type="PROSITE" id="PS51375">
    <property type="entry name" value="PPR"/>
    <property type="match status" value="5"/>
</dbReference>
<proteinExistence type="inferred from homology"/>
<organism evidence="6 7">
    <name type="scientific">Phaseolus angularis</name>
    <name type="common">Azuki bean</name>
    <name type="synonym">Vigna angularis</name>
    <dbReference type="NCBI Taxonomy" id="3914"/>
    <lineage>
        <taxon>Eukaryota</taxon>
        <taxon>Viridiplantae</taxon>
        <taxon>Streptophyta</taxon>
        <taxon>Embryophyta</taxon>
        <taxon>Tracheophyta</taxon>
        <taxon>Spermatophyta</taxon>
        <taxon>Magnoliopsida</taxon>
        <taxon>eudicotyledons</taxon>
        <taxon>Gunneridae</taxon>
        <taxon>Pentapetalae</taxon>
        <taxon>rosids</taxon>
        <taxon>fabids</taxon>
        <taxon>Fabales</taxon>
        <taxon>Fabaceae</taxon>
        <taxon>Papilionoideae</taxon>
        <taxon>50 kb inversion clade</taxon>
        <taxon>NPAAA clade</taxon>
        <taxon>indigoferoid/millettioid clade</taxon>
        <taxon>Phaseoleae</taxon>
        <taxon>Vigna</taxon>
    </lineage>
</organism>
<comment type="similarity">
    <text evidence="1">Belongs to the PPR family. P subfamily.</text>
</comment>
<dbReference type="Pfam" id="PF13041">
    <property type="entry name" value="PPR_2"/>
    <property type="match status" value="2"/>
</dbReference>
<dbReference type="InterPro" id="IPR050667">
    <property type="entry name" value="PPR-containing_protein"/>
</dbReference>
<feature type="repeat" description="PPR" evidence="3">
    <location>
        <begin position="345"/>
        <end position="379"/>
    </location>
</feature>
<dbReference type="Gramene" id="KOM46765">
    <property type="protein sequence ID" value="KOM46765"/>
    <property type="gene ID" value="LR48_Vigan07g046900"/>
</dbReference>
<feature type="repeat" description="PPR" evidence="3">
    <location>
        <begin position="450"/>
        <end position="484"/>
    </location>
</feature>
<feature type="repeat" description="PPR" evidence="3">
    <location>
        <begin position="380"/>
        <end position="414"/>
    </location>
</feature>
<evidence type="ECO:0000256" key="4">
    <source>
        <dbReference type="SAM" id="MobiDB-lite"/>
    </source>
</evidence>
<gene>
    <name evidence="5" type="ORF">HKW66_Vig0131520</name>
    <name evidence="6" type="ORF">LR48_Vigan07g046900</name>
</gene>
<reference evidence="6" key="2">
    <citation type="submission" date="2015-02" db="EMBL/GenBank/DDBJ databases">
        <authorList>
            <person name="Chooi Y.-H."/>
        </authorList>
    </citation>
    <scope>NUCLEOTIDE SEQUENCE</scope>
    <source>
        <tissue evidence="6">Seedling</tissue>
    </source>
</reference>
<feature type="repeat" description="PPR" evidence="3">
    <location>
        <begin position="485"/>
        <end position="520"/>
    </location>
</feature>
<sequence>MWTRILARATRSVAGARNCSSIHQRISNPIFFKIPKSSFPQILNNPRFFATDSTLTVDDELPQLSPDSSENGGDRQRVDEGDTYVEEDTYVEGDMYEIDVDKLESVLRLLQTSADGSFESCLDDMDLTLHQQLVTKVIENPLVLGENLIRFFRWAWSERSLEVTTPMVESLVLAICGNDVRKKEAYSLWDLVKEIGEKESGILNVRILNDLILCFSRLVKGKAALEVFDKFEAFQCVPDADTYYITIEALCRRRAYDWACGVCEKMVDAQALPDGEKVGVILSWLCKGKKAKEAHGVYVVAMEKGKRPPMSTVSFLVGKLCGEDETVKWALDMLEDIPEENRERAIKPFMAVVRALCRIKEVDKAKELLVKMIKDGPPPGNDIFNFIVTAYSKAGEIGKAVETMKLMESRGLRPDVYTYTSLASGYSNGGEMEEARKILAEAKEKHVKLGPVMFHTLIRGYCKLERFDEALNLFSEMKNYGVRPNVDEYEKLIQSLCLKALDWETAEKLLEEMKDNGLHLKGITRGLIRSVKELEKEIVEGESITAVA</sequence>
<evidence type="ECO:0000256" key="2">
    <source>
        <dbReference type="ARBA" id="ARBA00022737"/>
    </source>
</evidence>
<reference evidence="7" key="1">
    <citation type="journal article" date="2015" name="Proc. Natl. Acad. Sci. U.S.A.">
        <title>Genome sequencing of adzuki bean (Vigna angularis) provides insight into high starch and low fat accumulation and domestication.</title>
        <authorList>
            <person name="Yang K."/>
            <person name="Tian Z."/>
            <person name="Chen C."/>
            <person name="Luo L."/>
            <person name="Zhao B."/>
            <person name="Wang Z."/>
            <person name="Yu L."/>
            <person name="Li Y."/>
            <person name="Sun Y."/>
            <person name="Li W."/>
            <person name="Chen Y."/>
            <person name="Li Y."/>
            <person name="Zhang Y."/>
            <person name="Ai D."/>
            <person name="Zhao J."/>
            <person name="Shang C."/>
            <person name="Ma Y."/>
            <person name="Wu B."/>
            <person name="Wang M."/>
            <person name="Gao L."/>
            <person name="Sun D."/>
            <person name="Zhang P."/>
            <person name="Guo F."/>
            <person name="Wang W."/>
            <person name="Li Y."/>
            <person name="Wang J."/>
            <person name="Varshney R.K."/>
            <person name="Wang J."/>
            <person name="Ling H.Q."/>
            <person name="Wan P."/>
        </authorList>
    </citation>
    <scope>NUCLEOTIDE SEQUENCE</scope>
    <source>
        <strain evidence="7">cv. Jingnong 6</strain>
    </source>
</reference>
<protein>
    <submittedName>
        <fullName evidence="5">Pentatricopeptide repeat-containing protein</fullName>
    </submittedName>
</protein>
<evidence type="ECO:0000256" key="3">
    <source>
        <dbReference type="PROSITE-ProRule" id="PRU00708"/>
    </source>
</evidence>
<dbReference type="NCBIfam" id="TIGR00756">
    <property type="entry name" value="PPR"/>
    <property type="match status" value="4"/>
</dbReference>
<evidence type="ECO:0000313" key="7">
    <source>
        <dbReference type="Proteomes" id="UP000053144"/>
    </source>
</evidence>
<dbReference type="Proteomes" id="UP000053144">
    <property type="component" value="Chromosome 7"/>
</dbReference>
<dbReference type="Gene3D" id="1.25.40.10">
    <property type="entry name" value="Tetratricopeptide repeat domain"/>
    <property type="match status" value="3"/>
</dbReference>
<feature type="region of interest" description="Disordered" evidence="4">
    <location>
        <begin position="59"/>
        <end position="81"/>
    </location>
</feature>
<dbReference type="SUPFAM" id="SSF48452">
    <property type="entry name" value="TPR-like"/>
    <property type="match status" value="1"/>
</dbReference>
<evidence type="ECO:0000313" key="6">
    <source>
        <dbReference type="EMBL" id="KOM46765.1"/>
    </source>
</evidence>
<dbReference type="PANTHER" id="PTHR47939">
    <property type="entry name" value="MEMBRANE-ASSOCIATED SALT-INDUCIBLE PROTEIN-LIKE"/>
    <property type="match status" value="1"/>
</dbReference>
<dbReference type="OMA" id="RRAYDWA"/>
<accession>A0A0L9UV70</accession>
<dbReference type="EMBL" id="JABFOF010000007">
    <property type="protein sequence ID" value="KAG2391087.1"/>
    <property type="molecule type" value="Genomic_DNA"/>
</dbReference>
<dbReference type="PANTHER" id="PTHR47939:SF10">
    <property type="entry name" value="PENTACOTRIPEPTIDE-REPEAT REGION OF PRORP DOMAIN-CONTAINING PROTEIN"/>
    <property type="match status" value="1"/>
</dbReference>
<keyword evidence="2" id="KW-0677">Repeat</keyword>
<dbReference type="InterPro" id="IPR002885">
    <property type="entry name" value="PPR_rpt"/>
</dbReference>
<dbReference type="STRING" id="3914.A0A0L9UV70"/>
<name>A0A0L9UV70_PHAAN</name>
<dbReference type="Pfam" id="PF01535">
    <property type="entry name" value="PPR"/>
    <property type="match status" value="1"/>
</dbReference>
<evidence type="ECO:0000256" key="1">
    <source>
        <dbReference type="ARBA" id="ARBA00007626"/>
    </source>
</evidence>
<feature type="repeat" description="PPR" evidence="3">
    <location>
        <begin position="415"/>
        <end position="449"/>
    </location>
</feature>
<evidence type="ECO:0000313" key="8">
    <source>
        <dbReference type="Proteomes" id="UP000743370"/>
    </source>
</evidence>
<dbReference type="KEGG" id="var:108338150"/>
<reference evidence="5 8" key="3">
    <citation type="submission" date="2020-05" db="EMBL/GenBank/DDBJ databases">
        <title>Vigna angularis (adzuki bean) Var. LongXiaoDou No. 4 denovo assembly.</title>
        <authorList>
            <person name="Xiang H."/>
        </authorList>
    </citation>
    <scope>NUCLEOTIDE SEQUENCE [LARGE SCALE GENOMIC DNA]</scope>
    <source>
        <tissue evidence="5">Leaf</tissue>
    </source>
</reference>
<evidence type="ECO:0000313" key="5">
    <source>
        <dbReference type="EMBL" id="KAG2391087.1"/>
    </source>
</evidence>
<dbReference type="Proteomes" id="UP000743370">
    <property type="component" value="Unassembled WGS sequence"/>
</dbReference>
<dbReference type="InterPro" id="IPR011990">
    <property type="entry name" value="TPR-like_helical_dom_sf"/>
</dbReference>
<dbReference type="AlphaFoldDB" id="A0A0L9UV70"/>
<dbReference type="OrthoDB" id="185373at2759"/>